<dbReference type="GO" id="GO:0009888">
    <property type="term" value="P:tissue development"/>
    <property type="evidence" value="ECO:0007669"/>
    <property type="project" value="TreeGrafter"/>
</dbReference>
<evidence type="ECO:0000256" key="4">
    <source>
        <dbReference type="ARBA" id="ARBA00023180"/>
    </source>
</evidence>
<reference evidence="7 8" key="1">
    <citation type="journal article" date="2017" name="Gigascience">
        <title>Genome sequence of the small brown planthopper, Laodelphax striatellus.</title>
        <authorList>
            <person name="Zhu J."/>
            <person name="Jiang F."/>
            <person name="Wang X."/>
            <person name="Yang P."/>
            <person name="Bao Y."/>
            <person name="Zhao W."/>
            <person name="Wang W."/>
            <person name="Lu H."/>
            <person name="Wang Q."/>
            <person name="Cui N."/>
            <person name="Li J."/>
            <person name="Chen X."/>
            <person name="Luo L."/>
            <person name="Yu J."/>
            <person name="Kang L."/>
            <person name="Cui F."/>
        </authorList>
    </citation>
    <scope>NUCLEOTIDE SEQUENCE [LARGE SCALE GENOMIC DNA]</scope>
    <source>
        <strain evidence="7">Lst14</strain>
    </source>
</reference>
<evidence type="ECO:0000259" key="6">
    <source>
        <dbReference type="PROSITE" id="PS01248"/>
    </source>
</evidence>
<accession>A0A482XPW7</accession>
<dbReference type="InParanoid" id="A0A482XPW7"/>
<dbReference type="CDD" id="cd00055">
    <property type="entry name" value="EGF_Lam"/>
    <property type="match status" value="1"/>
</dbReference>
<dbReference type="SMR" id="A0A482XPW7"/>
<evidence type="ECO:0000256" key="1">
    <source>
        <dbReference type="ARBA" id="ARBA00022729"/>
    </source>
</evidence>
<dbReference type="EMBL" id="QKKF02002688">
    <property type="protein sequence ID" value="RZF48185.1"/>
    <property type="molecule type" value="Genomic_DNA"/>
</dbReference>
<dbReference type="AlphaFoldDB" id="A0A482XPW7"/>
<protein>
    <recommendedName>
        <fullName evidence="6">Laminin EGF-like domain-containing protein</fullName>
    </recommendedName>
</protein>
<keyword evidence="4" id="KW-0325">Glycoprotein</keyword>
<dbReference type="Gene3D" id="2.10.25.10">
    <property type="entry name" value="Laminin"/>
    <property type="match status" value="2"/>
</dbReference>
<dbReference type="InterPro" id="IPR056863">
    <property type="entry name" value="LMN_ATRN_NET-like_EGF"/>
</dbReference>
<dbReference type="SMART" id="SM00180">
    <property type="entry name" value="EGF_Lam"/>
    <property type="match status" value="1"/>
</dbReference>
<dbReference type="STRING" id="195883.A0A482XPW7"/>
<dbReference type="InterPro" id="IPR002049">
    <property type="entry name" value="LE_dom"/>
</dbReference>
<dbReference type="OrthoDB" id="8545473at2759"/>
<sequence>MNYFYIYLQLIHSLFKSTSCFAGRCICQHNTAGDNCEKCAKGFYGNALQGTAYDCKVCPCPNQGACMQIKDDVVICLECPKGYSGEFCLEIITQNIFYC</sequence>
<dbReference type="SUPFAM" id="SSF57196">
    <property type="entry name" value="EGF/Laminin"/>
    <property type="match status" value="1"/>
</dbReference>
<feature type="domain" description="Laminin EGF-like" evidence="6">
    <location>
        <begin position="25"/>
        <end position="60"/>
    </location>
</feature>
<comment type="caution">
    <text evidence="7">The sequence shown here is derived from an EMBL/GenBank/DDBJ whole genome shotgun (WGS) entry which is preliminary data.</text>
</comment>
<keyword evidence="5" id="KW-0424">Laminin EGF-like domain</keyword>
<evidence type="ECO:0000256" key="3">
    <source>
        <dbReference type="ARBA" id="ARBA00023157"/>
    </source>
</evidence>
<gene>
    <name evidence="7" type="ORF">LSTR_LSTR015391</name>
</gene>
<dbReference type="Proteomes" id="UP000291343">
    <property type="component" value="Unassembled WGS sequence"/>
</dbReference>
<keyword evidence="1" id="KW-0732">Signal</keyword>
<evidence type="ECO:0000256" key="5">
    <source>
        <dbReference type="ARBA" id="ARBA00023292"/>
    </source>
</evidence>
<keyword evidence="8" id="KW-1185">Reference proteome</keyword>
<proteinExistence type="predicted"/>
<dbReference type="PANTHER" id="PTHR10574:SF435">
    <property type="entry name" value="LAMININ SUBUNIT GAMMA-1"/>
    <property type="match status" value="1"/>
</dbReference>
<evidence type="ECO:0000313" key="8">
    <source>
        <dbReference type="Proteomes" id="UP000291343"/>
    </source>
</evidence>
<dbReference type="PROSITE" id="PS01248">
    <property type="entry name" value="EGF_LAM_1"/>
    <property type="match status" value="1"/>
</dbReference>
<dbReference type="InterPro" id="IPR050440">
    <property type="entry name" value="Laminin/Netrin_ECM"/>
</dbReference>
<evidence type="ECO:0000313" key="7">
    <source>
        <dbReference type="EMBL" id="RZF48185.1"/>
    </source>
</evidence>
<dbReference type="GO" id="GO:0005604">
    <property type="term" value="C:basement membrane"/>
    <property type="evidence" value="ECO:0007669"/>
    <property type="project" value="UniProtKB-ARBA"/>
</dbReference>
<evidence type="ECO:0000256" key="2">
    <source>
        <dbReference type="ARBA" id="ARBA00022737"/>
    </source>
</evidence>
<dbReference type="GO" id="GO:0007411">
    <property type="term" value="P:axon guidance"/>
    <property type="evidence" value="ECO:0007669"/>
    <property type="project" value="TreeGrafter"/>
</dbReference>
<dbReference type="FunFam" id="2.10.25.10:FF:000188">
    <property type="entry name" value="Laminin subunit gamma 2"/>
    <property type="match status" value="1"/>
</dbReference>
<dbReference type="Pfam" id="PF24973">
    <property type="entry name" value="EGF_LMN_ATRN"/>
    <property type="match status" value="1"/>
</dbReference>
<dbReference type="GO" id="GO:0009887">
    <property type="term" value="P:animal organ morphogenesis"/>
    <property type="evidence" value="ECO:0007669"/>
    <property type="project" value="TreeGrafter"/>
</dbReference>
<organism evidence="7 8">
    <name type="scientific">Laodelphax striatellus</name>
    <name type="common">Small brown planthopper</name>
    <name type="synonym">Delphax striatella</name>
    <dbReference type="NCBI Taxonomy" id="195883"/>
    <lineage>
        <taxon>Eukaryota</taxon>
        <taxon>Metazoa</taxon>
        <taxon>Ecdysozoa</taxon>
        <taxon>Arthropoda</taxon>
        <taxon>Hexapoda</taxon>
        <taxon>Insecta</taxon>
        <taxon>Pterygota</taxon>
        <taxon>Neoptera</taxon>
        <taxon>Paraneoptera</taxon>
        <taxon>Hemiptera</taxon>
        <taxon>Auchenorrhyncha</taxon>
        <taxon>Fulgoroidea</taxon>
        <taxon>Delphacidae</taxon>
        <taxon>Criomorphinae</taxon>
        <taxon>Laodelphax</taxon>
    </lineage>
</organism>
<dbReference type="PANTHER" id="PTHR10574">
    <property type="entry name" value="NETRIN/LAMININ-RELATED"/>
    <property type="match status" value="1"/>
</dbReference>
<keyword evidence="3" id="KW-1015">Disulfide bond</keyword>
<keyword evidence="2" id="KW-0677">Repeat</keyword>
<name>A0A482XPW7_LAOST</name>